<dbReference type="PANTHER" id="PTHR12960">
    <property type="entry name" value="GLE-1-RELATED"/>
    <property type="match status" value="1"/>
</dbReference>
<organism evidence="13 14">
    <name type="scientific">Aphanomyces euteiches</name>
    <dbReference type="NCBI Taxonomy" id="100861"/>
    <lineage>
        <taxon>Eukaryota</taxon>
        <taxon>Sar</taxon>
        <taxon>Stramenopiles</taxon>
        <taxon>Oomycota</taxon>
        <taxon>Saprolegniomycetes</taxon>
        <taxon>Saprolegniales</taxon>
        <taxon>Verrucalvaceae</taxon>
        <taxon>Aphanomyces</taxon>
    </lineage>
</organism>
<reference evidence="13 14" key="1">
    <citation type="submission" date="2019-07" db="EMBL/GenBank/DDBJ databases">
        <title>Genomics analysis of Aphanomyces spp. identifies a new class of oomycete effector associated with host adaptation.</title>
        <authorList>
            <person name="Gaulin E."/>
        </authorList>
    </citation>
    <scope>NUCLEOTIDE SEQUENCE [LARGE SCALE GENOMIC DNA]</scope>
    <source>
        <strain evidence="13 14">ATCC 201684</strain>
    </source>
</reference>
<comment type="subcellular location">
    <subcellularLocation>
        <location evidence="1">Nucleus</location>
        <location evidence="1">Nuclear pore complex</location>
    </subcellularLocation>
</comment>
<evidence type="ECO:0000256" key="2">
    <source>
        <dbReference type="ARBA" id="ARBA00011056"/>
    </source>
</evidence>
<feature type="compositionally biased region" description="Pro residues" evidence="12">
    <location>
        <begin position="151"/>
        <end position="162"/>
    </location>
</feature>
<evidence type="ECO:0000256" key="7">
    <source>
        <dbReference type="ARBA" id="ARBA00023132"/>
    </source>
</evidence>
<feature type="compositionally biased region" description="Pro residues" evidence="12">
    <location>
        <begin position="176"/>
        <end position="186"/>
    </location>
</feature>
<evidence type="ECO:0000256" key="3">
    <source>
        <dbReference type="ARBA" id="ARBA00022448"/>
    </source>
</evidence>
<evidence type="ECO:0000256" key="1">
    <source>
        <dbReference type="ARBA" id="ARBA00004567"/>
    </source>
</evidence>
<protein>
    <recommendedName>
        <fullName evidence="9">mRNA export factor GLE1</fullName>
    </recommendedName>
    <alternativeName>
        <fullName evidence="10">Nucleoporin GLE1</fullName>
    </alternativeName>
</protein>
<dbReference type="Proteomes" id="UP000481153">
    <property type="component" value="Unassembled WGS sequence"/>
</dbReference>
<keyword evidence="7" id="KW-0906">Nuclear pore complex</keyword>
<dbReference type="VEuPathDB" id="FungiDB:AeMF1_010041"/>
<dbReference type="InterPro" id="IPR012476">
    <property type="entry name" value="GLE1"/>
</dbReference>
<dbReference type="PANTHER" id="PTHR12960:SF0">
    <property type="entry name" value="MRNA EXPORT FACTOR GLE1"/>
    <property type="match status" value="1"/>
</dbReference>
<dbReference type="GO" id="GO:0044614">
    <property type="term" value="C:nuclear pore cytoplasmic filaments"/>
    <property type="evidence" value="ECO:0007669"/>
    <property type="project" value="TreeGrafter"/>
</dbReference>
<evidence type="ECO:0000256" key="5">
    <source>
        <dbReference type="ARBA" id="ARBA00022927"/>
    </source>
</evidence>
<keyword evidence="6" id="KW-0811">Translocation</keyword>
<dbReference type="InterPro" id="IPR038506">
    <property type="entry name" value="GLE1-like_sf"/>
</dbReference>
<feature type="compositionally biased region" description="Low complexity" evidence="12">
    <location>
        <begin position="163"/>
        <end position="175"/>
    </location>
</feature>
<comment type="similarity">
    <text evidence="2">Belongs to the GLE1 family.</text>
</comment>
<evidence type="ECO:0000256" key="12">
    <source>
        <dbReference type="SAM" id="MobiDB-lite"/>
    </source>
</evidence>
<keyword evidence="14" id="KW-1185">Reference proteome</keyword>
<keyword evidence="4" id="KW-0509">mRNA transport</keyword>
<dbReference type="GO" id="GO:0031369">
    <property type="term" value="F:translation initiation factor binding"/>
    <property type="evidence" value="ECO:0007669"/>
    <property type="project" value="TreeGrafter"/>
</dbReference>
<evidence type="ECO:0000256" key="9">
    <source>
        <dbReference type="ARBA" id="ARBA00026227"/>
    </source>
</evidence>
<evidence type="ECO:0000256" key="6">
    <source>
        <dbReference type="ARBA" id="ARBA00023010"/>
    </source>
</evidence>
<dbReference type="Gene3D" id="1.25.40.510">
    <property type="entry name" value="GLE1-like"/>
    <property type="match status" value="1"/>
</dbReference>
<keyword evidence="5" id="KW-0653">Protein transport</keyword>
<dbReference type="EMBL" id="VJMJ01000176">
    <property type="protein sequence ID" value="KAF0728506.1"/>
    <property type="molecule type" value="Genomic_DNA"/>
</dbReference>
<proteinExistence type="inferred from homology"/>
<accession>A0A6G0WME8</accession>
<name>A0A6G0WME8_9STRA</name>
<dbReference type="GO" id="GO:0005737">
    <property type="term" value="C:cytoplasm"/>
    <property type="evidence" value="ECO:0007669"/>
    <property type="project" value="TreeGrafter"/>
</dbReference>
<feature type="coiled-coil region" evidence="11">
    <location>
        <begin position="192"/>
        <end position="219"/>
    </location>
</feature>
<dbReference type="GO" id="GO:0005543">
    <property type="term" value="F:phospholipid binding"/>
    <property type="evidence" value="ECO:0007669"/>
    <property type="project" value="TreeGrafter"/>
</dbReference>
<evidence type="ECO:0000313" key="13">
    <source>
        <dbReference type="EMBL" id="KAF0728506.1"/>
    </source>
</evidence>
<sequence>MVRVRAPSVTDDDANSHVGVGIAASQIKTPSKWLGMSDCIDEPLTVQSVVAHCERGALQQPSKKLSWLSIQDPSVLKSKQLDIHDMATKLHSTTIQDLEKTKKSRDDLLSRIAQNVKRLEALAKATPPPEEETPTPTPLESPAKEPDVPKTLPPSPPTPSPAPAEKSASEAKPVTVTPPAPIPTPVSKPDSIQQFVNEAKQKIKALEQLQEAIKEVIDSKDLTVKRIRIDVKKKLGEACNQIANSPSSIKLVVGKICQVLSEAKVAGELYFKFSLDIVASKFAAQPRVITEVRSCFPVANVLTMCCVHTPELVDVFLAYLYKACPYTIPHEPKKAPDQSIDEYKLSIGMEYEEGSKTFEPHEKYILRMTMCVALLSSVMQTYPFDGKPQPQGLTLADCWTWIARIVNAEPNVLTSPILLAILETSGYQMFQTYKRQFGKLISLIQNTVVPSLSRDVKSGAAASLARLTTFLAQDEIKKEPEGRRPEETSVTLEDEERDANEGPSSGYGSRNLPPAFSGGRGRGRGRSGGRGYR</sequence>
<dbReference type="GO" id="GO:0016973">
    <property type="term" value="P:poly(A)+ mRNA export from nucleus"/>
    <property type="evidence" value="ECO:0007669"/>
    <property type="project" value="InterPro"/>
</dbReference>
<evidence type="ECO:0000256" key="8">
    <source>
        <dbReference type="ARBA" id="ARBA00023242"/>
    </source>
</evidence>
<evidence type="ECO:0000313" key="14">
    <source>
        <dbReference type="Proteomes" id="UP000481153"/>
    </source>
</evidence>
<dbReference type="Pfam" id="PF07817">
    <property type="entry name" value="GLE1"/>
    <property type="match status" value="1"/>
</dbReference>
<comment type="caution">
    <text evidence="13">The sequence shown here is derived from an EMBL/GenBank/DDBJ whole genome shotgun (WGS) entry which is preliminary data.</text>
</comment>
<feature type="region of interest" description="Disordered" evidence="12">
    <location>
        <begin position="476"/>
        <end position="533"/>
    </location>
</feature>
<dbReference type="AlphaFoldDB" id="A0A6G0WME8"/>
<feature type="compositionally biased region" description="Basic and acidic residues" evidence="12">
    <location>
        <begin position="476"/>
        <end position="487"/>
    </location>
</feature>
<dbReference type="GO" id="GO:0000822">
    <property type="term" value="F:inositol hexakisphosphate binding"/>
    <property type="evidence" value="ECO:0007669"/>
    <property type="project" value="TreeGrafter"/>
</dbReference>
<dbReference type="GO" id="GO:0015031">
    <property type="term" value="P:protein transport"/>
    <property type="evidence" value="ECO:0007669"/>
    <property type="project" value="UniProtKB-KW"/>
</dbReference>
<keyword evidence="11" id="KW-0175">Coiled coil</keyword>
<keyword evidence="8" id="KW-0539">Nucleus</keyword>
<evidence type="ECO:0000256" key="10">
    <source>
        <dbReference type="ARBA" id="ARBA00029983"/>
    </source>
</evidence>
<feature type="compositionally biased region" description="Basic residues" evidence="12">
    <location>
        <begin position="521"/>
        <end position="533"/>
    </location>
</feature>
<keyword evidence="3" id="KW-0813">Transport</keyword>
<evidence type="ECO:0000256" key="11">
    <source>
        <dbReference type="SAM" id="Coils"/>
    </source>
</evidence>
<feature type="region of interest" description="Disordered" evidence="12">
    <location>
        <begin position="120"/>
        <end position="189"/>
    </location>
</feature>
<evidence type="ECO:0000256" key="4">
    <source>
        <dbReference type="ARBA" id="ARBA00022816"/>
    </source>
</evidence>
<gene>
    <name evidence="13" type="ORF">Ae201684_013692</name>
</gene>